<dbReference type="SUPFAM" id="SSF46785">
    <property type="entry name" value="Winged helix' DNA-binding domain"/>
    <property type="match status" value="1"/>
</dbReference>
<dbReference type="AlphaFoldDB" id="A0A6M2DFC6"/>
<dbReference type="InterPro" id="IPR055121">
    <property type="entry name" value="HTH_69"/>
</dbReference>
<feature type="compositionally biased region" description="Low complexity" evidence="1">
    <location>
        <begin position="1"/>
        <end position="27"/>
    </location>
</feature>
<protein>
    <recommendedName>
        <fullName evidence="2">Winged helix-turn-helix domain-containing protein</fullName>
    </recommendedName>
</protein>
<organism evidence="3">
    <name type="scientific">Xenopsylla cheopis</name>
    <name type="common">Oriental rat flea</name>
    <name type="synonym">Pulex cheopis</name>
    <dbReference type="NCBI Taxonomy" id="163159"/>
    <lineage>
        <taxon>Eukaryota</taxon>
        <taxon>Metazoa</taxon>
        <taxon>Ecdysozoa</taxon>
        <taxon>Arthropoda</taxon>
        <taxon>Hexapoda</taxon>
        <taxon>Insecta</taxon>
        <taxon>Pterygota</taxon>
        <taxon>Neoptera</taxon>
        <taxon>Endopterygota</taxon>
        <taxon>Siphonaptera</taxon>
        <taxon>Pulicidae</taxon>
        <taxon>Xenopsyllinae</taxon>
        <taxon>Xenopsylla</taxon>
    </lineage>
</organism>
<evidence type="ECO:0000313" key="3">
    <source>
        <dbReference type="EMBL" id="NOV44816.1"/>
    </source>
</evidence>
<proteinExistence type="predicted"/>
<dbReference type="GO" id="GO:0009116">
    <property type="term" value="P:nucleoside metabolic process"/>
    <property type="evidence" value="ECO:0007669"/>
    <property type="project" value="InterPro"/>
</dbReference>
<feature type="compositionally biased region" description="Polar residues" evidence="1">
    <location>
        <begin position="57"/>
        <end position="70"/>
    </location>
</feature>
<dbReference type="EMBL" id="GIIL01001090">
    <property type="protein sequence ID" value="NOV44816.1"/>
    <property type="molecule type" value="Transcribed_RNA"/>
</dbReference>
<dbReference type="InterPro" id="IPR035994">
    <property type="entry name" value="Nucleoside_phosphorylase_sf"/>
</dbReference>
<name>A0A6M2DFC6_XENCH</name>
<dbReference type="GO" id="GO:0003824">
    <property type="term" value="F:catalytic activity"/>
    <property type="evidence" value="ECO:0007669"/>
    <property type="project" value="InterPro"/>
</dbReference>
<evidence type="ECO:0000259" key="2">
    <source>
        <dbReference type="Pfam" id="PF22979"/>
    </source>
</evidence>
<dbReference type="PANTHER" id="PTHR47705">
    <property type="entry name" value="AGAP000321-PA"/>
    <property type="match status" value="1"/>
</dbReference>
<sequence length="629" mass="69239">MPELLPPSSITATPTTPTAPPFNSASSQPQPMEQIVMTPRPRREGATVLLVERKAAQQNGAGHQNGSHTPNGGAPNSRVHVAGGDHTGIVINKDAMNDQGPIVPATLSLEFRVFLVSATSGNHSRESRILRFWFRPSTPIFEHAQIAQEFFRELVSPQDFPRDYVGFIKKIMKLLQHSFKDITAVEVELRQLDDSAPLPARPLSSDDSMLVVQITVDKVLELIESAYPNPITIQDIAQENNWDESDVADCLKQLQEQGLVKAMELDSYTRVQHQDTEIQVVKQMPAIASNQQPTIAVVTANYCEKLAVDAMLDNKETFVRYTTVGSVVDGYTTLERGSSQIRARFGESNVYTLGNIGRHRIVSTKLPAVGHTREALTAAGNTTTRLLGTFQKVEYVILVGVAGGVPHYTDYGKHVRLGDVVVSATSSLRPYVYVYHSDNPAETKTYKPNDLVLEHIARELHATAEISGYMTPWSRHMEQAQHLLSSRGEQQGFERPPADTDKLYMSIGERDVIEVEHPSDPNKLRAEGLNQPRLHLGAVCCGRNAARGNEASRSQAIAKHGALAFDMDMDAVVESVIGNCRDSFICIRGIADYRDGSRGKEWQPYASLAAASVMKALVCALDDQMPRSP</sequence>
<feature type="region of interest" description="Disordered" evidence="1">
    <location>
        <begin position="1"/>
        <end position="32"/>
    </location>
</feature>
<accession>A0A6M2DFC6</accession>
<dbReference type="Pfam" id="PF22979">
    <property type="entry name" value="HTH_69"/>
    <property type="match status" value="1"/>
</dbReference>
<feature type="domain" description="Winged helix-turn-helix" evidence="2">
    <location>
        <begin position="211"/>
        <end position="271"/>
    </location>
</feature>
<reference evidence="3" key="1">
    <citation type="submission" date="2020-03" db="EMBL/GenBank/DDBJ databases">
        <title>Transcriptomic Profiling of the Digestive Tract of the Rat Flea, Xenopsylla cheopis, Following Blood Feeding and Infection with Yersinia pestis.</title>
        <authorList>
            <person name="Bland D.M."/>
            <person name="Martens C.A."/>
            <person name="Virtaneva K."/>
            <person name="Kanakabandi K."/>
            <person name="Long D."/>
            <person name="Rosenke R."/>
            <person name="Saturday G.A."/>
            <person name="Hoyt F.H."/>
            <person name="Bruno D.P."/>
            <person name="Ribeiro J.M.C."/>
            <person name="Hinnebusch J."/>
        </authorList>
    </citation>
    <scope>NUCLEOTIDE SEQUENCE</scope>
</reference>
<dbReference type="InterPro" id="IPR036390">
    <property type="entry name" value="WH_DNA-bd_sf"/>
</dbReference>
<dbReference type="SUPFAM" id="SSF53167">
    <property type="entry name" value="Purine and uridine phosphorylases"/>
    <property type="match status" value="1"/>
</dbReference>
<feature type="region of interest" description="Disordered" evidence="1">
    <location>
        <begin position="57"/>
        <end position="83"/>
    </location>
</feature>
<dbReference type="Gene3D" id="3.40.50.1580">
    <property type="entry name" value="Nucleoside phosphorylase domain"/>
    <property type="match status" value="1"/>
</dbReference>
<evidence type="ECO:0000256" key="1">
    <source>
        <dbReference type="SAM" id="MobiDB-lite"/>
    </source>
</evidence>
<dbReference type="PANTHER" id="PTHR47705:SF1">
    <property type="entry name" value="PNP_UDP_1 DOMAIN-CONTAINING PROTEIN"/>
    <property type="match status" value="1"/>
</dbReference>